<dbReference type="GO" id="GO:1902201">
    <property type="term" value="P:negative regulation of bacterial-type flagellum-dependent cell motility"/>
    <property type="evidence" value="ECO:0007669"/>
    <property type="project" value="TreeGrafter"/>
</dbReference>
<dbReference type="PANTHER" id="PTHR45138:SF9">
    <property type="entry name" value="DIGUANYLATE CYCLASE DGCM-RELATED"/>
    <property type="match status" value="1"/>
</dbReference>
<dbReference type="SUPFAM" id="SSF55073">
    <property type="entry name" value="Nucleotide cyclase"/>
    <property type="match status" value="1"/>
</dbReference>
<dbReference type="SMART" id="SM00267">
    <property type="entry name" value="GGDEF"/>
    <property type="match status" value="1"/>
</dbReference>
<dbReference type="AlphaFoldDB" id="A0A0U9HAF7"/>
<dbReference type="GO" id="GO:0043709">
    <property type="term" value="P:cell adhesion involved in single-species biofilm formation"/>
    <property type="evidence" value="ECO:0007669"/>
    <property type="project" value="TreeGrafter"/>
</dbReference>
<gene>
    <name evidence="2" type="ORF">OPHB3_3371</name>
</gene>
<dbReference type="Proteomes" id="UP000052946">
    <property type="component" value="Unassembled WGS sequence"/>
</dbReference>
<feature type="domain" description="GGDEF" evidence="1">
    <location>
        <begin position="479"/>
        <end position="607"/>
    </location>
</feature>
<dbReference type="InterPro" id="IPR050469">
    <property type="entry name" value="Diguanylate_Cyclase"/>
</dbReference>
<dbReference type="InterPro" id="IPR043128">
    <property type="entry name" value="Rev_trsase/Diguanyl_cyclase"/>
</dbReference>
<dbReference type="NCBIfam" id="TIGR00254">
    <property type="entry name" value="GGDEF"/>
    <property type="match status" value="1"/>
</dbReference>
<dbReference type="Gene3D" id="3.30.70.270">
    <property type="match status" value="1"/>
</dbReference>
<evidence type="ECO:0000313" key="2">
    <source>
        <dbReference type="EMBL" id="GAQ19403.1"/>
    </source>
</evidence>
<name>A0A0U9HAF7_9BACI</name>
<accession>A0A0U9HAF7</accession>
<dbReference type="Pfam" id="PF00990">
    <property type="entry name" value="GGDEF"/>
    <property type="match status" value="1"/>
</dbReference>
<protein>
    <submittedName>
        <fullName evidence="2">Stalked cell differentiation-controlling protein</fullName>
    </submittedName>
</protein>
<dbReference type="InterPro" id="IPR000160">
    <property type="entry name" value="GGDEF_dom"/>
</dbReference>
<reference evidence="2 3" key="2">
    <citation type="journal article" date="2016" name="Genome Announc.">
        <title>Draft Genome Sequence of Oceanobacillus picturae Heshi-B3, Isolated from Fermented Rice Bran in a Traditional Japanese Seafood Dish.</title>
        <authorList>
            <person name="Akuzawa S."/>
            <person name="Nagaoka J."/>
            <person name="Kanekatsu M."/>
            <person name="Kanesaki Y."/>
            <person name="Suzuki T."/>
        </authorList>
    </citation>
    <scope>NUCLEOTIDE SEQUENCE [LARGE SCALE GENOMIC DNA]</scope>
    <source>
        <strain evidence="2 3">Heshi-B3</strain>
    </source>
</reference>
<reference evidence="3" key="1">
    <citation type="submission" date="2015-07" db="EMBL/GenBank/DDBJ databases">
        <title>Draft Genome Sequence of Oceanobacillus picturae Heshi-B3 that Was Isolated from Fermented Rice Bran with Aging Salted Mackerel, Which Was Named Heshiko as Traditional Fermented Seafood in Japan.</title>
        <authorList>
            <person name="Akuzawa S."/>
            <person name="Nakagawa J."/>
            <person name="Kanekatsu T."/>
            <person name="Kanesaki Y."/>
            <person name="Suzuki T."/>
        </authorList>
    </citation>
    <scope>NUCLEOTIDE SEQUENCE [LARGE SCALE GENOMIC DNA]</scope>
    <source>
        <strain evidence="3">Heshi-B3</strain>
    </source>
</reference>
<evidence type="ECO:0000313" key="3">
    <source>
        <dbReference type="Proteomes" id="UP000052946"/>
    </source>
</evidence>
<dbReference type="InterPro" id="IPR029016">
    <property type="entry name" value="GAF-like_dom_sf"/>
</dbReference>
<proteinExistence type="predicted"/>
<dbReference type="FunFam" id="3.30.70.270:FF:000001">
    <property type="entry name" value="Diguanylate cyclase domain protein"/>
    <property type="match status" value="1"/>
</dbReference>
<dbReference type="RefSeq" id="WP_058951053.1">
    <property type="nucleotide sequence ID" value="NZ_BBXV01000045.1"/>
</dbReference>
<dbReference type="SUPFAM" id="SSF55781">
    <property type="entry name" value="GAF domain-like"/>
    <property type="match status" value="2"/>
</dbReference>
<dbReference type="PROSITE" id="PS50887">
    <property type="entry name" value="GGDEF"/>
    <property type="match status" value="1"/>
</dbReference>
<dbReference type="EMBL" id="BBXV01000045">
    <property type="protein sequence ID" value="GAQ19403.1"/>
    <property type="molecule type" value="Genomic_DNA"/>
</dbReference>
<dbReference type="GO" id="GO:0005886">
    <property type="term" value="C:plasma membrane"/>
    <property type="evidence" value="ECO:0007669"/>
    <property type="project" value="TreeGrafter"/>
</dbReference>
<comment type="caution">
    <text evidence="2">The sequence shown here is derived from an EMBL/GenBank/DDBJ whole genome shotgun (WGS) entry which is preliminary data.</text>
</comment>
<evidence type="ECO:0000259" key="1">
    <source>
        <dbReference type="PROSITE" id="PS50887"/>
    </source>
</evidence>
<organism evidence="2 3">
    <name type="scientific">Oceanobacillus picturae</name>
    <dbReference type="NCBI Taxonomy" id="171693"/>
    <lineage>
        <taxon>Bacteria</taxon>
        <taxon>Bacillati</taxon>
        <taxon>Bacillota</taxon>
        <taxon>Bacilli</taxon>
        <taxon>Bacillales</taxon>
        <taxon>Bacillaceae</taxon>
        <taxon>Oceanobacillus</taxon>
    </lineage>
</organism>
<sequence>MKNTELLMDKLRSLYFELASTPLEQSDANTLCRVAACICKVLPVSYSGFYLFNEWQREYELCISDSLIREVPLKEHRLSENVMMGEEVNHQIILEKQVTLLHILPEEGPKAILCMEQEFPTPVEELAVLKAETEKLISLLQLDGRRMRRNHAYLFELTSHLLSLTSQKKILSEIVQGLRKLYPELAYNLLLSQDTELEAELPVKTIEYSDDVIKRVSTLAFISGEIQIEEQLDKTGCSLYAPLVGKQGVYGVLQVISDKGMYIPEKEINFISQIASTAGKAIENVTLYEKSNHLVSDLKLINEATHKLNSNLEMKEIINLVREQVMDVCHASEVGFIYYNGDNEERFDVLTGSTAFFNTNPGRRFAEYLKDHTDCNGEPLLKGDFDRIDRFPYRSIIAIPMSHSDTVHGIIAILHEQPYFFSFNTFKLIQSLIQHSTLALTNTVLKDKLKKAVKTDFLTKLYSRNYLEEEIIAHMATGEMGTLILFDIDDFKSINDTYGHHIGDKVLIQVADLVKSIVNNRDLAARWGGEELAVYAPTITINEGVQIAGLIRSQVEKHTNPSVTLSCGVSSWEHTVTDTVSELFIRADKALYEAKNNGKNSVVRYVKNKS</sequence>
<dbReference type="CDD" id="cd01949">
    <property type="entry name" value="GGDEF"/>
    <property type="match status" value="1"/>
</dbReference>
<dbReference type="GO" id="GO:0052621">
    <property type="term" value="F:diguanylate cyclase activity"/>
    <property type="evidence" value="ECO:0007669"/>
    <property type="project" value="TreeGrafter"/>
</dbReference>
<dbReference type="OrthoDB" id="9759607at2"/>
<dbReference type="InterPro" id="IPR029787">
    <property type="entry name" value="Nucleotide_cyclase"/>
</dbReference>
<dbReference type="PANTHER" id="PTHR45138">
    <property type="entry name" value="REGULATORY COMPONENTS OF SENSORY TRANSDUCTION SYSTEM"/>
    <property type="match status" value="1"/>
</dbReference>
<dbReference type="Gene3D" id="3.30.450.40">
    <property type="match status" value="2"/>
</dbReference>